<dbReference type="GO" id="GO:0005783">
    <property type="term" value="C:endoplasmic reticulum"/>
    <property type="evidence" value="ECO:0007669"/>
    <property type="project" value="TreeGrafter"/>
</dbReference>
<name>A0A8J2SSE3_9STRA</name>
<evidence type="ECO:0000256" key="1">
    <source>
        <dbReference type="ARBA" id="ARBA00022723"/>
    </source>
</evidence>
<dbReference type="PANTHER" id="PTHR10869:SF246">
    <property type="entry name" value="TRANSMEMBRANE PROLYL 4-HYDROXYLASE"/>
    <property type="match status" value="1"/>
</dbReference>
<dbReference type="GO" id="GO:0004656">
    <property type="term" value="F:procollagen-proline 4-dioxygenase activity"/>
    <property type="evidence" value="ECO:0007669"/>
    <property type="project" value="TreeGrafter"/>
</dbReference>
<dbReference type="Proteomes" id="UP000789595">
    <property type="component" value="Unassembled WGS sequence"/>
</dbReference>
<dbReference type="PANTHER" id="PTHR10869">
    <property type="entry name" value="PROLYL 4-HYDROXYLASE ALPHA SUBUNIT"/>
    <property type="match status" value="1"/>
</dbReference>
<accession>A0A8J2SSE3</accession>
<comment type="caution">
    <text evidence="3">The sequence shown here is derived from an EMBL/GenBank/DDBJ whole genome shotgun (WGS) entry which is preliminary data.</text>
</comment>
<dbReference type="GO" id="GO:0046872">
    <property type="term" value="F:metal ion binding"/>
    <property type="evidence" value="ECO:0007669"/>
    <property type="project" value="UniProtKB-KW"/>
</dbReference>
<organism evidence="3 4">
    <name type="scientific">Pelagomonas calceolata</name>
    <dbReference type="NCBI Taxonomy" id="35677"/>
    <lineage>
        <taxon>Eukaryota</taxon>
        <taxon>Sar</taxon>
        <taxon>Stramenopiles</taxon>
        <taxon>Ochrophyta</taxon>
        <taxon>Pelagophyceae</taxon>
        <taxon>Pelagomonadales</taxon>
        <taxon>Pelagomonadaceae</taxon>
        <taxon>Pelagomonas</taxon>
    </lineage>
</organism>
<dbReference type="InterPro" id="IPR045054">
    <property type="entry name" value="P4HA-like"/>
</dbReference>
<keyword evidence="1" id="KW-0479">Metal-binding</keyword>
<evidence type="ECO:0008006" key="5">
    <source>
        <dbReference type="Google" id="ProtNLM"/>
    </source>
</evidence>
<dbReference type="Gene3D" id="2.60.120.620">
    <property type="entry name" value="q2cbj1_9rhob like domain"/>
    <property type="match status" value="1"/>
</dbReference>
<reference evidence="3" key="1">
    <citation type="submission" date="2021-11" db="EMBL/GenBank/DDBJ databases">
        <authorList>
            <consortium name="Genoscope - CEA"/>
            <person name="William W."/>
        </authorList>
    </citation>
    <scope>NUCLEOTIDE SEQUENCE</scope>
</reference>
<evidence type="ECO:0000256" key="2">
    <source>
        <dbReference type="ARBA" id="ARBA00023004"/>
    </source>
</evidence>
<sequence>MSGTRLPPNLGAHSRRVTELFRPLPLAERLADSLILLLRYLDAAGIAAYASTAKGSRHCLRLAPLLAYEAAARCTSVETPSTEPLVRYAPEFLSRPECEALIALGRVASSSPFGGRVGARRLGAKHYVQLGLAPEFHPDGLTRLLASIDRRARSLTGCPAGDAFELNFTPARREVGPRTAAEAGVTLDSAVWWLSSGGVHVDSNNGFPHRYATVLAYLNDTSGGATCFPAAGTARAAKDAAVRLLAAGYTHTDAAVRQDDDEGAFDDACTLLESGSRLMLDDVPATTTRGPHGGVRVQPKAGAAACFWSLGDDGAVDPASWHGGARVVGGEDGPSYFENGKWTLQSFRQLPETKRDADRADFVRRSRRREGGEGGGLRWELV</sequence>
<keyword evidence="4" id="KW-1185">Reference proteome</keyword>
<keyword evidence="2" id="KW-0408">Iron</keyword>
<evidence type="ECO:0000313" key="4">
    <source>
        <dbReference type="Proteomes" id="UP000789595"/>
    </source>
</evidence>
<dbReference type="EMBL" id="CAKKNE010000004">
    <property type="protein sequence ID" value="CAH0375453.1"/>
    <property type="molecule type" value="Genomic_DNA"/>
</dbReference>
<proteinExistence type="predicted"/>
<gene>
    <name evidence="3" type="ORF">PECAL_4P27880</name>
</gene>
<protein>
    <recommendedName>
        <fullName evidence="5">Prolyl 4-hydroxylase alpha subunit domain-containing protein</fullName>
    </recommendedName>
</protein>
<dbReference type="AlphaFoldDB" id="A0A8J2SSE3"/>
<evidence type="ECO:0000313" key="3">
    <source>
        <dbReference type="EMBL" id="CAH0375453.1"/>
    </source>
</evidence>
<dbReference type="OrthoDB" id="442073at2759"/>